<organism evidence="2 3">
    <name type="scientific">Zymoseptoria tritici (strain ST99CH_3D7)</name>
    <dbReference type="NCBI Taxonomy" id="1276538"/>
    <lineage>
        <taxon>Eukaryota</taxon>
        <taxon>Fungi</taxon>
        <taxon>Dikarya</taxon>
        <taxon>Ascomycota</taxon>
        <taxon>Pezizomycotina</taxon>
        <taxon>Dothideomycetes</taxon>
        <taxon>Dothideomycetidae</taxon>
        <taxon>Mycosphaerellales</taxon>
        <taxon>Mycosphaerellaceae</taxon>
        <taxon>Zymoseptoria</taxon>
    </lineage>
</organism>
<proteinExistence type="predicted"/>
<gene>
    <name evidence="2" type="ORF">ZT3D7_G10499</name>
</gene>
<evidence type="ECO:0000313" key="3">
    <source>
        <dbReference type="Proteomes" id="UP000215127"/>
    </source>
</evidence>
<protein>
    <submittedName>
        <fullName evidence="2">Uncharacterized protein</fullName>
    </submittedName>
</protein>
<feature type="compositionally biased region" description="Low complexity" evidence="1">
    <location>
        <begin position="285"/>
        <end position="299"/>
    </location>
</feature>
<dbReference type="AlphaFoldDB" id="A0A1X7S6M6"/>
<feature type="region of interest" description="Disordered" evidence="1">
    <location>
        <begin position="276"/>
        <end position="299"/>
    </location>
</feature>
<evidence type="ECO:0000313" key="2">
    <source>
        <dbReference type="EMBL" id="SMQ55344.1"/>
    </source>
</evidence>
<dbReference type="Proteomes" id="UP000215127">
    <property type="component" value="Chromosome 11"/>
</dbReference>
<accession>A0A1X7S6M6</accession>
<reference evidence="2 3" key="1">
    <citation type="submission" date="2016-06" db="EMBL/GenBank/DDBJ databases">
        <authorList>
            <person name="Kjaerup R.B."/>
            <person name="Dalgaard T.S."/>
            <person name="Juul-Madsen H.R."/>
        </authorList>
    </citation>
    <scope>NUCLEOTIDE SEQUENCE [LARGE SCALE GENOMIC DNA]</scope>
</reference>
<evidence type="ECO:0000256" key="1">
    <source>
        <dbReference type="SAM" id="MobiDB-lite"/>
    </source>
</evidence>
<dbReference type="EMBL" id="LT853702">
    <property type="protein sequence ID" value="SMQ55344.1"/>
    <property type="molecule type" value="Genomic_DNA"/>
</dbReference>
<keyword evidence="3" id="KW-1185">Reference proteome</keyword>
<sequence length="299" mass="33835">MFNVRPVSRCVSDLSARIPGRRLVFGRLEICPRMLCAIIRSRDTELKRPISPLERQFAAACLEHNLGDKDRTWVREGFIDLWLKAPESALPIFGRAYIKRFNQFRGQLSEVLPDVQMPTSLSPDVEQTQEPFAATEELYGPPTKEDEMDKTWAQNDYNTRSWDILMSDMYPTMRSNALRSDAHHKKWALILEELSSTDTKPEVEARLDEISGSLPGWFWVMSEALSKQFSLLMWRAPESRKIESAFSGVASNFMNTSASSQVSLLSTSEVHRNFGCRSIGPQSRSGQPAARSPQAASSE</sequence>
<name>A0A1X7S6M6_ZYMT9</name>